<gene>
    <name evidence="1" type="ORF">K8V39_10745</name>
</gene>
<name>A0A9D2VZH8_9FIRM</name>
<dbReference type="EMBL" id="DYXE01000088">
    <property type="protein sequence ID" value="HJH50728.1"/>
    <property type="molecule type" value="Genomic_DNA"/>
</dbReference>
<dbReference type="AlphaFoldDB" id="A0A9D2VZH8"/>
<sequence>MREKGYTADQSELGNVYYPAEGVSRAEKVSVNYVEYPWITCFEVEGLDIIKSD</sequence>
<protein>
    <submittedName>
        <fullName evidence="1">Uncharacterized protein</fullName>
    </submittedName>
</protein>
<organism evidence="1 2">
    <name type="scientific">Merdimonas faecis</name>
    <dbReference type="NCBI Taxonomy" id="1653435"/>
    <lineage>
        <taxon>Bacteria</taxon>
        <taxon>Bacillati</taxon>
        <taxon>Bacillota</taxon>
        <taxon>Clostridia</taxon>
        <taxon>Lachnospirales</taxon>
        <taxon>Lachnospiraceae</taxon>
        <taxon>Merdimonas</taxon>
    </lineage>
</organism>
<proteinExistence type="predicted"/>
<reference evidence="1" key="1">
    <citation type="journal article" date="2021" name="PeerJ">
        <title>Extensive microbial diversity within the chicken gut microbiome revealed by metagenomics and culture.</title>
        <authorList>
            <person name="Gilroy R."/>
            <person name="Ravi A."/>
            <person name="Getino M."/>
            <person name="Pursley I."/>
            <person name="Horton D.L."/>
            <person name="Alikhan N.F."/>
            <person name="Baker D."/>
            <person name="Gharbi K."/>
            <person name="Hall N."/>
            <person name="Watson M."/>
            <person name="Adriaenssens E.M."/>
            <person name="Foster-Nyarko E."/>
            <person name="Jarju S."/>
            <person name="Secka A."/>
            <person name="Antonio M."/>
            <person name="Oren A."/>
            <person name="Chaudhuri R.R."/>
            <person name="La Ragione R."/>
            <person name="Hildebrand F."/>
            <person name="Pallen M.J."/>
        </authorList>
    </citation>
    <scope>NUCLEOTIDE SEQUENCE</scope>
    <source>
        <strain evidence="1">USAMLcec4-12693</strain>
    </source>
</reference>
<evidence type="ECO:0000313" key="2">
    <source>
        <dbReference type="Proteomes" id="UP000813420"/>
    </source>
</evidence>
<dbReference type="Proteomes" id="UP000813420">
    <property type="component" value="Unassembled WGS sequence"/>
</dbReference>
<comment type="caution">
    <text evidence="1">The sequence shown here is derived from an EMBL/GenBank/DDBJ whole genome shotgun (WGS) entry which is preliminary data.</text>
</comment>
<evidence type="ECO:0000313" key="1">
    <source>
        <dbReference type="EMBL" id="HJH50728.1"/>
    </source>
</evidence>
<accession>A0A9D2VZH8</accession>
<reference evidence="1" key="2">
    <citation type="submission" date="2021-09" db="EMBL/GenBank/DDBJ databases">
        <authorList>
            <person name="Gilroy R."/>
        </authorList>
    </citation>
    <scope>NUCLEOTIDE SEQUENCE</scope>
    <source>
        <strain evidence="1">USAMLcec4-12693</strain>
    </source>
</reference>
<dbReference type="RefSeq" id="WP_270644705.1">
    <property type="nucleotide sequence ID" value="NZ_DYXE01000088.1"/>
</dbReference>